<gene>
    <name evidence="3" type="ORF">O1G22_25950</name>
</gene>
<feature type="transmembrane region" description="Helical" evidence="2">
    <location>
        <begin position="101"/>
        <end position="121"/>
    </location>
</feature>
<organism evidence="3 4">
    <name type="scientific">Streptomyces camelliae</name>
    <dbReference type="NCBI Taxonomy" id="3004093"/>
    <lineage>
        <taxon>Bacteria</taxon>
        <taxon>Bacillati</taxon>
        <taxon>Actinomycetota</taxon>
        <taxon>Actinomycetes</taxon>
        <taxon>Kitasatosporales</taxon>
        <taxon>Streptomycetaceae</taxon>
        <taxon>Streptomyces</taxon>
    </lineage>
</organism>
<evidence type="ECO:0000313" key="4">
    <source>
        <dbReference type="Proteomes" id="UP001212326"/>
    </source>
</evidence>
<accession>A0ABY7P6J2</accession>
<protein>
    <submittedName>
        <fullName evidence="3">Uncharacterized protein</fullName>
    </submittedName>
</protein>
<sequence length="163" mass="17405">MHPEHVPNTVRSDAGMSEGEAAVEARRIIDDAYRPAPETLTAYRDDTPVPAYGSTPPVAQPGRPPISQGATDASVLMLSGAAATSMTGLTAAVLMYVSQTANPVVCAIVFGAPSLFVLTLARFAKRAQPAPDIHQHYEGPVYQDQRNVHTTTRGVWAKTNNHQ</sequence>
<feature type="region of interest" description="Disordered" evidence="1">
    <location>
        <begin position="42"/>
        <end position="68"/>
    </location>
</feature>
<feature type="region of interest" description="Disordered" evidence="1">
    <location>
        <begin position="1"/>
        <end position="21"/>
    </location>
</feature>
<keyword evidence="2" id="KW-0812">Transmembrane</keyword>
<reference evidence="3 4" key="1">
    <citation type="submission" date="2022-12" db="EMBL/GenBank/DDBJ databases">
        <authorList>
            <person name="Mo P."/>
        </authorList>
    </citation>
    <scope>NUCLEOTIDE SEQUENCE [LARGE SCALE GENOMIC DNA]</scope>
    <source>
        <strain evidence="3 4">HUAS 2-6</strain>
    </source>
</reference>
<dbReference type="EMBL" id="CP115300">
    <property type="protein sequence ID" value="WBO66007.1"/>
    <property type="molecule type" value="Genomic_DNA"/>
</dbReference>
<name>A0ABY7P6J2_9ACTN</name>
<keyword evidence="2" id="KW-1133">Transmembrane helix</keyword>
<evidence type="ECO:0000256" key="1">
    <source>
        <dbReference type="SAM" id="MobiDB-lite"/>
    </source>
</evidence>
<proteinExistence type="predicted"/>
<evidence type="ECO:0000313" key="3">
    <source>
        <dbReference type="EMBL" id="WBO66007.1"/>
    </source>
</evidence>
<dbReference type="RefSeq" id="WP_270083505.1">
    <property type="nucleotide sequence ID" value="NZ_CP115300.1"/>
</dbReference>
<dbReference type="Proteomes" id="UP001212326">
    <property type="component" value="Chromosome"/>
</dbReference>
<keyword evidence="2" id="KW-0472">Membrane</keyword>
<feature type="transmembrane region" description="Helical" evidence="2">
    <location>
        <begin position="73"/>
        <end position="95"/>
    </location>
</feature>
<evidence type="ECO:0000256" key="2">
    <source>
        <dbReference type="SAM" id="Phobius"/>
    </source>
</evidence>
<keyword evidence="4" id="KW-1185">Reference proteome</keyword>